<proteinExistence type="predicted"/>
<dbReference type="AlphaFoldDB" id="A0A1Y5STT3"/>
<reference evidence="2 3" key="1">
    <citation type="submission" date="2017-03" db="EMBL/GenBank/DDBJ databases">
        <authorList>
            <person name="Afonso C.L."/>
            <person name="Miller P.J."/>
            <person name="Scott M.A."/>
            <person name="Spackman E."/>
            <person name="Goraichik I."/>
            <person name="Dimitrov K.M."/>
            <person name="Suarez D.L."/>
            <person name="Swayne D.E."/>
        </authorList>
    </citation>
    <scope>NUCLEOTIDE SEQUENCE [LARGE SCALE GENOMIC DNA]</scope>
    <source>
        <strain evidence="2 3">CECT 7680</strain>
    </source>
</reference>
<dbReference type="Proteomes" id="UP000193409">
    <property type="component" value="Unassembled WGS sequence"/>
</dbReference>
<keyword evidence="3" id="KW-1185">Reference proteome</keyword>
<gene>
    <name evidence="2" type="ORF">PSA7680_02480</name>
</gene>
<name>A0A1Y5STT3_9RHOB</name>
<keyword evidence="1" id="KW-0472">Membrane</keyword>
<evidence type="ECO:0000313" key="2">
    <source>
        <dbReference type="EMBL" id="SLN48159.1"/>
    </source>
</evidence>
<protein>
    <submittedName>
        <fullName evidence="2">Uncharacterized protein</fullName>
    </submittedName>
</protein>
<keyword evidence="1" id="KW-1133">Transmembrane helix</keyword>
<accession>A0A1Y5STT3</accession>
<dbReference type="EMBL" id="FWFQ01000017">
    <property type="protein sequence ID" value="SLN48159.1"/>
    <property type="molecule type" value="Genomic_DNA"/>
</dbReference>
<sequence length="82" mass="8115">MAPDKKQHLIAGSAIAALSALGASWAGLDGTAAVVLAFGSAALAGAAKEGIDALGYGRVEWMDFVFTAMGALPVAALWLALG</sequence>
<keyword evidence="1" id="KW-0812">Transmembrane</keyword>
<evidence type="ECO:0000256" key="1">
    <source>
        <dbReference type="SAM" id="Phobius"/>
    </source>
</evidence>
<evidence type="ECO:0000313" key="3">
    <source>
        <dbReference type="Proteomes" id="UP000193409"/>
    </source>
</evidence>
<organism evidence="2 3">
    <name type="scientific">Pseudoruegeria aquimaris</name>
    <dbReference type="NCBI Taxonomy" id="393663"/>
    <lineage>
        <taxon>Bacteria</taxon>
        <taxon>Pseudomonadati</taxon>
        <taxon>Pseudomonadota</taxon>
        <taxon>Alphaproteobacteria</taxon>
        <taxon>Rhodobacterales</taxon>
        <taxon>Roseobacteraceae</taxon>
        <taxon>Pseudoruegeria</taxon>
    </lineage>
</organism>
<feature type="transmembrane region" description="Helical" evidence="1">
    <location>
        <begin position="61"/>
        <end position="81"/>
    </location>
</feature>